<gene>
    <name evidence="9" type="ORF">E6H04_07815</name>
</gene>
<dbReference type="InterPro" id="IPR000515">
    <property type="entry name" value="MetI-like"/>
</dbReference>
<dbReference type="PANTHER" id="PTHR43163:SF6">
    <property type="entry name" value="DIPEPTIDE TRANSPORT SYSTEM PERMEASE PROTEIN DPPB-RELATED"/>
    <property type="match status" value="1"/>
</dbReference>
<feature type="transmembrane region" description="Helical" evidence="7">
    <location>
        <begin position="273"/>
        <end position="299"/>
    </location>
</feature>
<name>A0A537JBL1_9BACT</name>
<evidence type="ECO:0000256" key="4">
    <source>
        <dbReference type="ARBA" id="ARBA00022692"/>
    </source>
</evidence>
<comment type="subcellular location">
    <subcellularLocation>
        <location evidence="1 7">Cell membrane</location>
        <topology evidence="1 7">Multi-pass membrane protein</topology>
    </subcellularLocation>
</comment>
<dbReference type="Proteomes" id="UP000320048">
    <property type="component" value="Unassembled WGS sequence"/>
</dbReference>
<organism evidence="9 10">
    <name type="scientific">Candidatus Segetimicrobium genomatis</name>
    <dbReference type="NCBI Taxonomy" id="2569760"/>
    <lineage>
        <taxon>Bacteria</taxon>
        <taxon>Bacillati</taxon>
        <taxon>Candidatus Sysuimicrobiota</taxon>
        <taxon>Candidatus Sysuimicrobiia</taxon>
        <taxon>Candidatus Sysuimicrobiales</taxon>
        <taxon>Candidatus Segetimicrobiaceae</taxon>
        <taxon>Candidatus Segetimicrobium</taxon>
    </lineage>
</organism>
<keyword evidence="6 7" id="KW-0472">Membrane</keyword>
<keyword evidence="2 7" id="KW-0813">Transport</keyword>
<comment type="caution">
    <text evidence="9">The sequence shown here is derived from an EMBL/GenBank/DDBJ whole genome shotgun (WGS) entry which is preliminary data.</text>
</comment>
<dbReference type="InterPro" id="IPR045621">
    <property type="entry name" value="BPD_transp_1_N"/>
</dbReference>
<dbReference type="GO" id="GO:0055085">
    <property type="term" value="P:transmembrane transport"/>
    <property type="evidence" value="ECO:0007669"/>
    <property type="project" value="InterPro"/>
</dbReference>
<comment type="similarity">
    <text evidence="7">Belongs to the binding-protein-dependent transport system permease family.</text>
</comment>
<evidence type="ECO:0000256" key="1">
    <source>
        <dbReference type="ARBA" id="ARBA00004651"/>
    </source>
</evidence>
<dbReference type="Gene3D" id="1.10.3720.10">
    <property type="entry name" value="MetI-like"/>
    <property type="match status" value="1"/>
</dbReference>
<feature type="domain" description="ABC transmembrane type-1" evidence="8">
    <location>
        <begin position="95"/>
        <end position="296"/>
    </location>
</feature>
<evidence type="ECO:0000256" key="6">
    <source>
        <dbReference type="ARBA" id="ARBA00023136"/>
    </source>
</evidence>
<dbReference type="SUPFAM" id="SSF161098">
    <property type="entry name" value="MetI-like"/>
    <property type="match status" value="1"/>
</dbReference>
<feature type="transmembrane region" description="Helical" evidence="7">
    <location>
        <begin position="227"/>
        <end position="253"/>
    </location>
</feature>
<reference evidence="9 10" key="1">
    <citation type="journal article" date="2019" name="Nat. Microbiol.">
        <title>Mediterranean grassland soil C-N compound turnover is dependent on rainfall and depth, and is mediated by genomically divergent microorganisms.</title>
        <authorList>
            <person name="Diamond S."/>
            <person name="Andeer P.F."/>
            <person name="Li Z."/>
            <person name="Crits-Christoph A."/>
            <person name="Burstein D."/>
            <person name="Anantharaman K."/>
            <person name="Lane K.R."/>
            <person name="Thomas B.C."/>
            <person name="Pan C."/>
            <person name="Northen T.R."/>
            <person name="Banfield J.F."/>
        </authorList>
    </citation>
    <scope>NUCLEOTIDE SEQUENCE [LARGE SCALE GENOMIC DNA]</scope>
    <source>
        <strain evidence="9">NP_7</strain>
    </source>
</reference>
<dbReference type="CDD" id="cd06261">
    <property type="entry name" value="TM_PBP2"/>
    <property type="match status" value="1"/>
</dbReference>
<dbReference type="InterPro" id="IPR035906">
    <property type="entry name" value="MetI-like_sf"/>
</dbReference>
<dbReference type="PROSITE" id="PS50928">
    <property type="entry name" value="ABC_TM1"/>
    <property type="match status" value="1"/>
</dbReference>
<feature type="transmembrane region" description="Helical" evidence="7">
    <location>
        <begin position="101"/>
        <end position="122"/>
    </location>
</feature>
<dbReference type="Pfam" id="PF00528">
    <property type="entry name" value="BPD_transp_1"/>
    <property type="match status" value="1"/>
</dbReference>
<dbReference type="Pfam" id="PF19300">
    <property type="entry name" value="BPD_transp_1_N"/>
    <property type="match status" value="1"/>
</dbReference>
<accession>A0A537JBL1</accession>
<sequence length="306" mass="33164">MLGFLARRLLAALVVVWGALTVIFVIVRVLPGDPAAVLLGTYATPQLIAEQRQRLGLNQPRPVQYVLFMRQAVLGDWGRSYYEGSGAMRLVLGRFPATAELALASLALTVGASLGLGSLAARRPHSGLDRAIETVSLAAQAAPNFWLGLVGILIFSRDLKWLPSFGRGGLWHLVLPSVTLSVQFIGLLTRLVRAGIVEMAGQDFARTARAKGLTELRVLVRHIYRNMLIPVVTMIGLQLGTLVGGVVVTETVFAWPGLGRLIVTAIENRDYPLVQAAVAFTAMIFVLTNLAVDAAYACLDPRIRYR</sequence>
<evidence type="ECO:0000259" key="8">
    <source>
        <dbReference type="PROSITE" id="PS50928"/>
    </source>
</evidence>
<keyword evidence="5 7" id="KW-1133">Transmembrane helix</keyword>
<feature type="transmembrane region" description="Helical" evidence="7">
    <location>
        <begin position="134"/>
        <end position="155"/>
    </location>
</feature>
<dbReference type="EMBL" id="VBAO01000193">
    <property type="protein sequence ID" value="TMI80880.1"/>
    <property type="molecule type" value="Genomic_DNA"/>
</dbReference>
<evidence type="ECO:0000256" key="7">
    <source>
        <dbReference type="RuleBase" id="RU363032"/>
    </source>
</evidence>
<evidence type="ECO:0000256" key="3">
    <source>
        <dbReference type="ARBA" id="ARBA00022475"/>
    </source>
</evidence>
<evidence type="ECO:0000313" key="9">
    <source>
        <dbReference type="EMBL" id="TMI80880.1"/>
    </source>
</evidence>
<dbReference type="PANTHER" id="PTHR43163">
    <property type="entry name" value="DIPEPTIDE TRANSPORT SYSTEM PERMEASE PROTEIN DPPB-RELATED"/>
    <property type="match status" value="1"/>
</dbReference>
<keyword evidence="4 7" id="KW-0812">Transmembrane</keyword>
<proteinExistence type="inferred from homology"/>
<protein>
    <submittedName>
        <fullName evidence="9">ABC transporter permease</fullName>
    </submittedName>
</protein>
<evidence type="ECO:0000256" key="5">
    <source>
        <dbReference type="ARBA" id="ARBA00022989"/>
    </source>
</evidence>
<keyword evidence="3" id="KW-1003">Cell membrane</keyword>
<feature type="transmembrane region" description="Helical" evidence="7">
    <location>
        <begin position="9"/>
        <end position="30"/>
    </location>
</feature>
<evidence type="ECO:0000256" key="2">
    <source>
        <dbReference type="ARBA" id="ARBA00022448"/>
    </source>
</evidence>
<feature type="transmembrane region" description="Helical" evidence="7">
    <location>
        <begin position="170"/>
        <end position="189"/>
    </location>
</feature>
<evidence type="ECO:0000313" key="10">
    <source>
        <dbReference type="Proteomes" id="UP000320048"/>
    </source>
</evidence>
<dbReference type="AlphaFoldDB" id="A0A537JBL1"/>
<dbReference type="GO" id="GO:0005886">
    <property type="term" value="C:plasma membrane"/>
    <property type="evidence" value="ECO:0007669"/>
    <property type="project" value="UniProtKB-SubCell"/>
</dbReference>